<dbReference type="RefSeq" id="WP_220635483.1">
    <property type="nucleotide sequence ID" value="NZ_CAJQUM010000001.1"/>
</dbReference>
<dbReference type="SUPFAM" id="SSF81585">
    <property type="entry name" value="PsbU/PolX domain-like"/>
    <property type="match status" value="1"/>
</dbReference>
<feature type="chain" id="PRO_5037908176" evidence="2">
    <location>
        <begin position="26"/>
        <end position="139"/>
    </location>
</feature>
<gene>
    <name evidence="3" type="ORF">GTOL_11406</name>
</gene>
<keyword evidence="4" id="KW-1185">Reference proteome</keyword>
<feature type="compositionally biased region" description="Polar residues" evidence="1">
    <location>
        <begin position="34"/>
        <end position="48"/>
    </location>
</feature>
<organism evidence="3 4">
    <name type="scientific">Georgfuchsia toluolica</name>
    <dbReference type="NCBI Taxonomy" id="424218"/>
    <lineage>
        <taxon>Bacteria</taxon>
        <taxon>Pseudomonadati</taxon>
        <taxon>Pseudomonadota</taxon>
        <taxon>Betaproteobacteria</taxon>
        <taxon>Nitrosomonadales</taxon>
        <taxon>Sterolibacteriaceae</taxon>
        <taxon>Georgfuchsia</taxon>
    </lineage>
</organism>
<sequence>MKYHFISVALAAATVLSLGVTPSFADNKADAPQAATSKTKASPNSVVSETKRKPVAKVKLVDINSAEKKELMTLPGISDTEADKIIAGRPYLTKAHLTTRNIVSRAVYEKLKTLVIAKQNKATAAKVAEMQKQAEKKKH</sequence>
<reference evidence="3" key="1">
    <citation type="submission" date="2021-04" db="EMBL/GenBank/DDBJ databases">
        <authorList>
            <person name="Hornung B."/>
        </authorList>
    </citation>
    <scope>NUCLEOTIDE SEQUENCE</scope>
    <source>
        <strain evidence="3">G5G6</strain>
    </source>
</reference>
<evidence type="ECO:0000313" key="4">
    <source>
        <dbReference type="Proteomes" id="UP000742786"/>
    </source>
</evidence>
<feature type="signal peptide" evidence="2">
    <location>
        <begin position="1"/>
        <end position="25"/>
    </location>
</feature>
<dbReference type="Gene3D" id="1.10.150.320">
    <property type="entry name" value="Photosystem II 12 kDa extrinsic protein"/>
    <property type="match status" value="1"/>
</dbReference>
<dbReference type="EMBL" id="CAJQUM010000001">
    <property type="protein sequence ID" value="CAG4883523.1"/>
    <property type="molecule type" value="Genomic_DNA"/>
</dbReference>
<evidence type="ECO:0000256" key="1">
    <source>
        <dbReference type="SAM" id="MobiDB-lite"/>
    </source>
</evidence>
<feature type="region of interest" description="Disordered" evidence="1">
    <location>
        <begin position="30"/>
        <end position="49"/>
    </location>
</feature>
<evidence type="ECO:0000256" key="2">
    <source>
        <dbReference type="SAM" id="SignalP"/>
    </source>
</evidence>
<evidence type="ECO:0000313" key="3">
    <source>
        <dbReference type="EMBL" id="CAG4883523.1"/>
    </source>
</evidence>
<comment type="caution">
    <text evidence="3">The sequence shown here is derived from an EMBL/GenBank/DDBJ whole genome shotgun (WGS) entry which is preliminary data.</text>
</comment>
<dbReference type="Pfam" id="PF12836">
    <property type="entry name" value="HHH_3"/>
    <property type="match status" value="1"/>
</dbReference>
<dbReference type="Proteomes" id="UP000742786">
    <property type="component" value="Unassembled WGS sequence"/>
</dbReference>
<protein>
    <submittedName>
        <fullName evidence="3">DNA-binding protein</fullName>
    </submittedName>
</protein>
<name>A0A916N041_9PROT</name>
<dbReference type="AlphaFoldDB" id="A0A916N041"/>
<keyword evidence="3" id="KW-0238">DNA-binding</keyword>
<dbReference type="GO" id="GO:0003677">
    <property type="term" value="F:DNA binding"/>
    <property type="evidence" value="ECO:0007669"/>
    <property type="project" value="UniProtKB-KW"/>
</dbReference>
<proteinExistence type="predicted"/>
<keyword evidence="2" id="KW-0732">Signal</keyword>
<accession>A0A916N041</accession>